<feature type="binding site" evidence="13">
    <location>
        <position position="365"/>
    </location>
    <ligand>
        <name>Zn(2+)</name>
        <dbReference type="ChEBI" id="CHEBI:29105"/>
        <note>catalytic</note>
    </ligand>
</feature>
<feature type="transmembrane region" description="Helical" evidence="14">
    <location>
        <begin position="159"/>
        <end position="181"/>
    </location>
</feature>
<dbReference type="InterPro" id="IPR032456">
    <property type="entry name" value="Peptidase_M48_N"/>
</dbReference>
<feature type="active site" evidence="12">
    <location>
        <position position="288"/>
    </location>
</feature>
<feature type="transmembrane region" description="Helical" evidence="14">
    <location>
        <begin position="339"/>
        <end position="360"/>
    </location>
</feature>
<keyword evidence="5 14" id="KW-0378">Hydrolase</keyword>
<gene>
    <name evidence="17" type="ORF">ASTO00021_LOCUS7568</name>
</gene>
<feature type="active site" description="Proton donor" evidence="12">
    <location>
        <position position="369"/>
    </location>
</feature>
<dbReference type="GO" id="GO:0046872">
    <property type="term" value="F:metal ion binding"/>
    <property type="evidence" value="ECO:0007669"/>
    <property type="project" value="UniProtKB-UniRule"/>
</dbReference>
<keyword evidence="2 14" id="KW-0645">Protease</keyword>
<feature type="transmembrane region" description="Helical" evidence="14">
    <location>
        <begin position="114"/>
        <end position="138"/>
    </location>
</feature>
<evidence type="ECO:0000256" key="3">
    <source>
        <dbReference type="ARBA" id="ARBA00022692"/>
    </source>
</evidence>
<dbReference type="Pfam" id="PF01435">
    <property type="entry name" value="Peptidase_M48"/>
    <property type="match status" value="1"/>
</dbReference>
<evidence type="ECO:0000256" key="4">
    <source>
        <dbReference type="ARBA" id="ARBA00022723"/>
    </source>
</evidence>
<evidence type="ECO:0000256" key="12">
    <source>
        <dbReference type="PIRSR" id="PIRSR627057-1"/>
    </source>
</evidence>
<dbReference type="EC" id="3.4.24.84" evidence="14"/>
<evidence type="ECO:0000256" key="11">
    <source>
        <dbReference type="ARBA" id="ARBA00044456"/>
    </source>
</evidence>
<evidence type="ECO:0000256" key="2">
    <source>
        <dbReference type="ARBA" id="ARBA00022670"/>
    </source>
</evidence>
<evidence type="ECO:0000256" key="8">
    <source>
        <dbReference type="ARBA" id="ARBA00022989"/>
    </source>
</evidence>
<feature type="domain" description="CAAX prenyl protease 1 N-terminal" evidence="16">
    <location>
        <begin position="43"/>
        <end position="212"/>
    </location>
</feature>
<accession>A0A7S3LPG5</accession>
<sequence>MDLSPCEEAGICPATIYLLVVLLGILFTFLLELVSDILTLKSLGSQVPEELDDIYDQDKYENSQSYNRARIRFGIISGLFDLLVTLVFWFVGGFGHLDDALRSVIDSEIGRGTVYIVILSTAENILSLPFSLYSTFVLEQRYGFNKTSAKTYVLDLVKVVLLSVVLGIPVLAAVLAFFTFVGEFGWLYLYLFILIVNITLIFVSPMFILPLFFEMEPLEQGELRTAILALAEKADFDMKDIFVIDGSKRSSHSNAFFTGFGPSKRICLFDTLISQQSTDEIVAVLGHEIGHYKKGHIYIGMVLSFLETFLMLYLLSIFISNPDLAAAFYVSEPSAYFGLIAFGMLLTPIQTVLGVVGNIISRMNEYSADKYGAELTGKPKDLILSLKKLSKDNLSNLTPHPFSVFIGYSHPPVLMRVRALNDLESHDSTLV</sequence>
<evidence type="ECO:0000256" key="10">
    <source>
        <dbReference type="ARBA" id="ARBA00023136"/>
    </source>
</evidence>
<keyword evidence="8 14" id="KW-1133">Transmembrane helix</keyword>
<keyword evidence="6 14" id="KW-0256">Endoplasmic reticulum</keyword>
<keyword evidence="7 13" id="KW-0862">Zinc</keyword>
<organism evidence="17">
    <name type="scientific">Aplanochytrium stocchinoi</name>
    <dbReference type="NCBI Taxonomy" id="215587"/>
    <lineage>
        <taxon>Eukaryota</taxon>
        <taxon>Sar</taxon>
        <taxon>Stramenopiles</taxon>
        <taxon>Bigyra</taxon>
        <taxon>Labyrinthulomycetes</taxon>
        <taxon>Thraustochytrida</taxon>
        <taxon>Thraustochytriidae</taxon>
        <taxon>Aplanochytrium</taxon>
    </lineage>
</organism>
<evidence type="ECO:0000256" key="7">
    <source>
        <dbReference type="ARBA" id="ARBA00022833"/>
    </source>
</evidence>
<evidence type="ECO:0000256" key="1">
    <source>
        <dbReference type="ARBA" id="ARBA00004477"/>
    </source>
</evidence>
<keyword evidence="9 14" id="KW-0482">Metalloprotease</keyword>
<comment type="similarity">
    <text evidence="14">Belongs to the peptidase M48A family.</text>
</comment>
<dbReference type="CDD" id="cd07343">
    <property type="entry name" value="M48A_Zmpste24p_like"/>
    <property type="match status" value="1"/>
</dbReference>
<feature type="transmembrane region" description="Helical" evidence="14">
    <location>
        <begin position="297"/>
        <end position="319"/>
    </location>
</feature>
<comment type="catalytic activity">
    <reaction evidence="11 14">
        <text>Hydrolyzes the peptide bond -P2-(S-farnesyl or geranylgeranyl)C-P1'-P2'-P3'-COOH where P1' and P2' are amino acids with aliphatic side chains and P3' is any C-terminal residue.</text>
        <dbReference type="EC" id="3.4.24.84"/>
    </reaction>
</comment>
<dbReference type="EMBL" id="HBIN01010137">
    <property type="protein sequence ID" value="CAE0437311.1"/>
    <property type="molecule type" value="Transcribed_RNA"/>
</dbReference>
<feature type="binding site" evidence="13">
    <location>
        <position position="291"/>
    </location>
    <ligand>
        <name>Zn(2+)</name>
        <dbReference type="ChEBI" id="CHEBI:29105"/>
        <note>catalytic</note>
    </ligand>
</feature>
<feature type="domain" description="Peptidase M48" evidence="15">
    <location>
        <begin position="217"/>
        <end position="422"/>
    </location>
</feature>
<protein>
    <recommendedName>
        <fullName evidence="14">CAAX prenyl protease</fullName>
        <ecNumber evidence="14">3.4.24.84</ecNumber>
    </recommendedName>
</protein>
<dbReference type="PANTHER" id="PTHR10120">
    <property type="entry name" value="CAAX PRENYL PROTEASE 1"/>
    <property type="match status" value="1"/>
</dbReference>
<evidence type="ECO:0000256" key="13">
    <source>
        <dbReference type="PIRSR" id="PIRSR627057-2"/>
    </source>
</evidence>
<evidence type="ECO:0000259" key="16">
    <source>
        <dbReference type="Pfam" id="PF16491"/>
    </source>
</evidence>
<evidence type="ECO:0000259" key="15">
    <source>
        <dbReference type="Pfam" id="PF01435"/>
    </source>
</evidence>
<dbReference type="InterPro" id="IPR027057">
    <property type="entry name" value="CAXX_Prtase_1"/>
</dbReference>
<dbReference type="AlphaFoldDB" id="A0A7S3LPG5"/>
<comment type="function">
    <text evidence="14">Proteolytically removes the C-terminal three residues of farnesylated proteins.</text>
</comment>
<dbReference type="GO" id="GO:0004222">
    <property type="term" value="F:metalloendopeptidase activity"/>
    <property type="evidence" value="ECO:0007669"/>
    <property type="project" value="UniProtKB-UniRule"/>
</dbReference>
<evidence type="ECO:0000256" key="5">
    <source>
        <dbReference type="ARBA" id="ARBA00022801"/>
    </source>
</evidence>
<comment type="cofactor">
    <cofactor evidence="13 14">
        <name>Zn(2+)</name>
        <dbReference type="ChEBI" id="CHEBI:29105"/>
    </cofactor>
    <text evidence="13 14">Binds 1 zinc ion per subunit.</text>
</comment>
<dbReference type="GO" id="GO:0071586">
    <property type="term" value="P:CAAX-box protein processing"/>
    <property type="evidence" value="ECO:0007669"/>
    <property type="project" value="UniProtKB-UniRule"/>
</dbReference>
<feature type="transmembrane region" description="Helical" evidence="14">
    <location>
        <begin position="73"/>
        <end position="94"/>
    </location>
</feature>
<keyword evidence="10 14" id="KW-0472">Membrane</keyword>
<keyword evidence="4 13" id="KW-0479">Metal-binding</keyword>
<evidence type="ECO:0000256" key="6">
    <source>
        <dbReference type="ARBA" id="ARBA00022824"/>
    </source>
</evidence>
<name>A0A7S3LPG5_9STRA</name>
<evidence type="ECO:0000256" key="14">
    <source>
        <dbReference type="RuleBase" id="RU366005"/>
    </source>
</evidence>
<evidence type="ECO:0000256" key="9">
    <source>
        <dbReference type="ARBA" id="ARBA00023049"/>
    </source>
</evidence>
<proteinExistence type="inferred from homology"/>
<feature type="binding site" evidence="13">
    <location>
        <position position="287"/>
    </location>
    <ligand>
        <name>Zn(2+)</name>
        <dbReference type="ChEBI" id="CHEBI:29105"/>
        <note>catalytic</note>
    </ligand>
</feature>
<dbReference type="Pfam" id="PF16491">
    <property type="entry name" value="Peptidase_M48_N"/>
    <property type="match status" value="1"/>
</dbReference>
<evidence type="ECO:0000313" key="17">
    <source>
        <dbReference type="EMBL" id="CAE0437311.1"/>
    </source>
</evidence>
<dbReference type="FunFam" id="3.30.2010.10:FF:000002">
    <property type="entry name" value="CAAX prenyl protease"/>
    <property type="match status" value="1"/>
</dbReference>
<dbReference type="Gene3D" id="3.30.2010.10">
    <property type="entry name" value="Metalloproteases ('zincins'), catalytic domain"/>
    <property type="match status" value="1"/>
</dbReference>
<dbReference type="InterPro" id="IPR001915">
    <property type="entry name" value="Peptidase_M48"/>
</dbReference>
<reference evidence="17" key="1">
    <citation type="submission" date="2021-01" db="EMBL/GenBank/DDBJ databases">
        <authorList>
            <person name="Corre E."/>
            <person name="Pelletier E."/>
            <person name="Niang G."/>
            <person name="Scheremetjew M."/>
            <person name="Finn R."/>
            <person name="Kale V."/>
            <person name="Holt S."/>
            <person name="Cochrane G."/>
            <person name="Meng A."/>
            <person name="Brown T."/>
            <person name="Cohen L."/>
        </authorList>
    </citation>
    <scope>NUCLEOTIDE SEQUENCE</scope>
    <source>
        <strain evidence="17">GSBS06</strain>
    </source>
</reference>
<dbReference type="GO" id="GO:0005789">
    <property type="term" value="C:endoplasmic reticulum membrane"/>
    <property type="evidence" value="ECO:0007669"/>
    <property type="project" value="UniProtKB-SubCell"/>
</dbReference>
<feature type="transmembrane region" description="Helical" evidence="14">
    <location>
        <begin position="14"/>
        <end position="34"/>
    </location>
</feature>
<keyword evidence="3 14" id="KW-0812">Transmembrane</keyword>
<feature type="transmembrane region" description="Helical" evidence="14">
    <location>
        <begin position="187"/>
        <end position="213"/>
    </location>
</feature>
<comment type="subcellular location">
    <subcellularLocation>
        <location evidence="1 14">Endoplasmic reticulum membrane</location>
        <topology evidence="1 14">Multi-pass membrane protein</topology>
    </subcellularLocation>
</comment>